<keyword evidence="2" id="KW-1133">Transmembrane helix</keyword>
<feature type="region of interest" description="Disordered" evidence="1">
    <location>
        <begin position="292"/>
        <end position="347"/>
    </location>
</feature>
<reference evidence="3" key="1">
    <citation type="journal article" date="2021" name="Sci. Adv.">
        <title>The American lobster genome reveals insights on longevity, neural, and immune adaptations.</title>
        <authorList>
            <person name="Polinski J.M."/>
            <person name="Zimin A.V."/>
            <person name="Clark K.F."/>
            <person name="Kohn A.B."/>
            <person name="Sadowski N."/>
            <person name="Timp W."/>
            <person name="Ptitsyn A."/>
            <person name="Khanna P."/>
            <person name="Romanova D.Y."/>
            <person name="Williams P."/>
            <person name="Greenwood S.J."/>
            <person name="Moroz L.L."/>
            <person name="Walt D.R."/>
            <person name="Bodnar A.G."/>
        </authorList>
    </citation>
    <scope>NUCLEOTIDE SEQUENCE</scope>
    <source>
        <strain evidence="3">GMGI-L3</strain>
    </source>
</reference>
<accession>A0A8J5MWR9</accession>
<keyword evidence="2" id="KW-0472">Membrane</keyword>
<organism evidence="3 4">
    <name type="scientific">Homarus americanus</name>
    <name type="common">American lobster</name>
    <dbReference type="NCBI Taxonomy" id="6706"/>
    <lineage>
        <taxon>Eukaryota</taxon>
        <taxon>Metazoa</taxon>
        <taxon>Ecdysozoa</taxon>
        <taxon>Arthropoda</taxon>
        <taxon>Crustacea</taxon>
        <taxon>Multicrustacea</taxon>
        <taxon>Malacostraca</taxon>
        <taxon>Eumalacostraca</taxon>
        <taxon>Eucarida</taxon>
        <taxon>Decapoda</taxon>
        <taxon>Pleocyemata</taxon>
        <taxon>Astacidea</taxon>
        <taxon>Nephropoidea</taxon>
        <taxon>Nephropidae</taxon>
        <taxon>Homarus</taxon>
    </lineage>
</organism>
<proteinExistence type="predicted"/>
<feature type="transmembrane region" description="Helical" evidence="2">
    <location>
        <begin position="35"/>
        <end position="60"/>
    </location>
</feature>
<feature type="compositionally biased region" description="Basic and acidic residues" evidence="1">
    <location>
        <begin position="292"/>
        <end position="335"/>
    </location>
</feature>
<dbReference type="AlphaFoldDB" id="A0A8J5MWR9"/>
<evidence type="ECO:0000313" key="3">
    <source>
        <dbReference type="EMBL" id="KAG7166476.1"/>
    </source>
</evidence>
<name>A0A8J5MWR9_HOMAM</name>
<dbReference type="Proteomes" id="UP000747542">
    <property type="component" value="Unassembled WGS sequence"/>
</dbReference>
<feature type="compositionally biased region" description="Low complexity" evidence="1">
    <location>
        <begin position="77"/>
        <end position="88"/>
    </location>
</feature>
<feature type="compositionally biased region" description="Polar residues" evidence="1">
    <location>
        <begin position="336"/>
        <end position="345"/>
    </location>
</feature>
<dbReference type="EMBL" id="JAHLQT010022531">
    <property type="protein sequence ID" value="KAG7166476.1"/>
    <property type="molecule type" value="Genomic_DNA"/>
</dbReference>
<evidence type="ECO:0000256" key="2">
    <source>
        <dbReference type="SAM" id="Phobius"/>
    </source>
</evidence>
<gene>
    <name evidence="3" type="ORF">Hamer_G005587</name>
</gene>
<keyword evidence="4" id="KW-1185">Reference proteome</keyword>
<evidence type="ECO:0000256" key="1">
    <source>
        <dbReference type="SAM" id="MobiDB-lite"/>
    </source>
</evidence>
<keyword evidence="2" id="KW-0812">Transmembrane</keyword>
<sequence>MVPRVVPDNSTVSHTSTPMLPVANPLTLMGGEESLVTGVIAVVLTGMLLAYLSLCCHVWGLHLRLLQLLKCVGSHTNTGSSSQSTSTSLPLNGTQLTGPGGTAYSCTPPPRYSEAMDSLPSYSSALRRSVTMVGGPLHCRITVCSVSDNNLNNSVFVTNTPNSPHSDHDSSPNSIPPYTPLSHIPTQTTTSYTLPSSSANNQFTWKISKSTFPYPANNHGSFILTNNSPSEVTNLTPSNIMTHDASQHTVTSPAFPNTLTREGAGTENLCGARNLMQEVSGERVHHYRLEDQPHHSEDQPRHSEDQPHHSEDQPCHSEDQPCHSEDQPHHSEDQPRQPNHTQPLNQEEERSLRLWVVVEGGSVNAAFLELLDNHGNKLAVMPLTVLPSGPDSTTTLVTALSTMSITASSLPPSVPTVTLTTSLPTQLMLPSPLSLTSMSSASSSFPPTTA</sequence>
<evidence type="ECO:0000313" key="4">
    <source>
        <dbReference type="Proteomes" id="UP000747542"/>
    </source>
</evidence>
<protein>
    <submittedName>
        <fullName evidence="3">Uncharacterized protein</fullName>
    </submittedName>
</protein>
<feature type="region of interest" description="Disordered" evidence="1">
    <location>
        <begin position="77"/>
        <end position="109"/>
    </location>
</feature>
<comment type="caution">
    <text evidence="3">The sequence shown here is derived from an EMBL/GenBank/DDBJ whole genome shotgun (WGS) entry which is preliminary data.</text>
</comment>